<dbReference type="Proteomes" id="UP000002059">
    <property type="component" value="Partially assembled WGS sequence"/>
</dbReference>
<evidence type="ECO:0000313" key="3">
    <source>
        <dbReference type="Proteomes" id="UP000002059"/>
    </source>
</evidence>
<evidence type="ECO:0000313" key="2">
    <source>
        <dbReference type="EMBL" id="EEH33246.2"/>
    </source>
</evidence>
<proteinExistence type="predicted"/>
<gene>
    <name evidence="2" type="ORF">PAAG_04299</name>
</gene>
<dbReference type="VEuPathDB" id="FungiDB:PAAG_04299"/>
<dbReference type="KEGG" id="pbl:PAAG_04299"/>
<reference evidence="2 3" key="1">
    <citation type="journal article" date="2011" name="PLoS Genet.">
        <title>Comparative genomic analysis of human fungal pathogens causing paracoccidioidomycosis.</title>
        <authorList>
            <person name="Desjardins C.A."/>
            <person name="Champion M.D."/>
            <person name="Holder J.W."/>
            <person name="Muszewska A."/>
            <person name="Goldberg J."/>
            <person name="Bailao A.M."/>
            <person name="Brigido M.M."/>
            <person name="Ferreira M.E."/>
            <person name="Garcia A.M."/>
            <person name="Grynberg M."/>
            <person name="Gujja S."/>
            <person name="Heiman D.I."/>
            <person name="Henn M.R."/>
            <person name="Kodira C.D."/>
            <person name="Leon-Narvaez H."/>
            <person name="Longo L.V."/>
            <person name="Ma L.J."/>
            <person name="Malavazi I."/>
            <person name="Matsuo A.L."/>
            <person name="Morais F.V."/>
            <person name="Pereira M."/>
            <person name="Rodriguez-Brito S."/>
            <person name="Sakthikumar S."/>
            <person name="Salem-Izacc S.M."/>
            <person name="Sykes S.M."/>
            <person name="Teixeira M.M."/>
            <person name="Vallejo M.C."/>
            <person name="Walter M.E."/>
            <person name="Yandava C."/>
            <person name="Young S."/>
            <person name="Zeng Q."/>
            <person name="Zucker J."/>
            <person name="Felipe M.S."/>
            <person name="Goldman G.H."/>
            <person name="Haas B.J."/>
            <person name="McEwen J.G."/>
            <person name="Nino-Vega G."/>
            <person name="Puccia R."/>
            <person name="San-Blas G."/>
            <person name="Soares C.M."/>
            <person name="Birren B.W."/>
            <person name="Cuomo C.A."/>
        </authorList>
    </citation>
    <scope>NUCLEOTIDE SEQUENCE [LARGE SCALE GENOMIC DNA]</scope>
    <source>
        <strain evidence="3">ATCC MYA-826 / Pb01</strain>
    </source>
</reference>
<protein>
    <submittedName>
        <fullName evidence="2">Uncharacterized protein</fullName>
    </submittedName>
</protein>
<sequence>MENDSFGAGQSGGGWRELSRVSRPFEGVAKKRGKPALPPPFSESTSCPLEASNGKDPSGRKNEDPQGTPPAVARKSKIFGALLVLGGSRDFC</sequence>
<feature type="region of interest" description="Disordered" evidence="1">
    <location>
        <begin position="1"/>
        <end position="20"/>
    </location>
</feature>
<dbReference type="RefSeq" id="XP_015699457.1">
    <property type="nucleotide sequence ID" value="XM_015845231.1"/>
</dbReference>
<dbReference type="AlphaFoldDB" id="C1H0K5"/>
<organism evidence="2 3">
    <name type="scientific">Paracoccidioides lutzii (strain ATCC MYA-826 / Pb01)</name>
    <name type="common">Paracoccidioides brasiliensis</name>
    <dbReference type="NCBI Taxonomy" id="502779"/>
    <lineage>
        <taxon>Eukaryota</taxon>
        <taxon>Fungi</taxon>
        <taxon>Dikarya</taxon>
        <taxon>Ascomycota</taxon>
        <taxon>Pezizomycotina</taxon>
        <taxon>Eurotiomycetes</taxon>
        <taxon>Eurotiomycetidae</taxon>
        <taxon>Onygenales</taxon>
        <taxon>Ajellomycetaceae</taxon>
        <taxon>Paracoccidioides</taxon>
    </lineage>
</organism>
<keyword evidence="3" id="KW-1185">Reference proteome</keyword>
<name>C1H0K5_PARBA</name>
<dbReference type="HOGENOM" id="CLU_2413862_0_0_1"/>
<feature type="region of interest" description="Disordered" evidence="1">
    <location>
        <begin position="26"/>
        <end position="73"/>
    </location>
</feature>
<evidence type="ECO:0000256" key="1">
    <source>
        <dbReference type="SAM" id="MobiDB-lite"/>
    </source>
</evidence>
<dbReference type="GeneID" id="9097168"/>
<dbReference type="EMBL" id="KN294001">
    <property type="protein sequence ID" value="EEH33246.2"/>
    <property type="molecule type" value="Genomic_DNA"/>
</dbReference>
<accession>C1H0K5</accession>